<dbReference type="Proteomes" id="UP000094256">
    <property type="component" value="Plasmid unnamed"/>
</dbReference>
<evidence type="ECO:0000256" key="2">
    <source>
        <dbReference type="ARBA" id="ARBA00005254"/>
    </source>
</evidence>
<evidence type="ECO:0000256" key="1">
    <source>
        <dbReference type="ARBA" id="ARBA00004275"/>
    </source>
</evidence>
<organism evidence="5 6">
    <name type="scientific">Sphingomonas panacis</name>
    <dbReference type="NCBI Taxonomy" id="1560345"/>
    <lineage>
        <taxon>Bacteria</taxon>
        <taxon>Pseudomonadati</taxon>
        <taxon>Pseudomonadota</taxon>
        <taxon>Alphaproteobacteria</taxon>
        <taxon>Sphingomonadales</taxon>
        <taxon>Sphingomonadaceae</taxon>
        <taxon>Sphingomonas</taxon>
    </lineage>
</organism>
<proteinExistence type="inferred from homology"/>
<dbReference type="EMBL" id="CP014169">
    <property type="protein sequence ID" value="AOH87207.1"/>
    <property type="molecule type" value="Genomic_DNA"/>
</dbReference>
<reference evidence="5 6" key="1">
    <citation type="submission" date="2016-01" db="EMBL/GenBank/DDBJ databases">
        <title>Complete genome and mega plasmid sequence of Sphingomonas panacis DCY99 elicits systemic resistance in rice to Xanthomonas oryzae.</title>
        <authorList>
            <person name="Kim Y.J."/>
            <person name="Yang D.C."/>
            <person name="Sing P."/>
        </authorList>
    </citation>
    <scope>NUCLEOTIDE SEQUENCE [LARGE SCALE GENOMIC DNA]</scope>
    <source>
        <strain evidence="5 6">DCY99</strain>
        <plasmid evidence="6">Plasmid</plasmid>
    </source>
</reference>
<gene>
    <name evidence="5" type="ORF">AWL63_23895</name>
</gene>
<dbReference type="RefSeq" id="WP_240502322.1">
    <property type="nucleotide sequence ID" value="NZ_CP014169.1"/>
</dbReference>
<dbReference type="AlphaFoldDB" id="A0A1B3ZIG3"/>
<comment type="subcellular location">
    <subcellularLocation>
        <location evidence="1">Peroxisome</location>
    </subcellularLocation>
</comment>
<dbReference type="InterPro" id="IPR029045">
    <property type="entry name" value="ClpP/crotonase-like_dom_sf"/>
</dbReference>
<dbReference type="InterPro" id="IPR051053">
    <property type="entry name" value="ECH/Chromodomain_protein"/>
</dbReference>
<dbReference type="InterPro" id="IPR014748">
    <property type="entry name" value="Enoyl-CoA_hydra_C"/>
</dbReference>
<accession>A0A1B3ZIG3</accession>
<comment type="similarity">
    <text evidence="2">Belongs to the enoyl-CoA hydratase/isomerase family.</text>
</comment>
<dbReference type="PANTHER" id="PTHR43684">
    <property type="match status" value="1"/>
</dbReference>
<dbReference type="KEGG" id="span:AWL63_23895"/>
<evidence type="ECO:0008006" key="7">
    <source>
        <dbReference type="Google" id="ProtNLM"/>
    </source>
</evidence>
<dbReference type="InterPro" id="IPR001753">
    <property type="entry name" value="Enoyl-CoA_hydra/iso"/>
</dbReference>
<evidence type="ECO:0000256" key="4">
    <source>
        <dbReference type="ARBA" id="ARBA00023235"/>
    </source>
</evidence>
<evidence type="ECO:0000313" key="5">
    <source>
        <dbReference type="EMBL" id="AOH87207.1"/>
    </source>
</evidence>
<dbReference type="Gene3D" id="1.10.12.10">
    <property type="entry name" value="Lyase 2-enoyl-coa Hydratase, Chain A, domain 2"/>
    <property type="match status" value="1"/>
</dbReference>
<evidence type="ECO:0000256" key="3">
    <source>
        <dbReference type="ARBA" id="ARBA00023140"/>
    </source>
</evidence>
<dbReference type="Gene3D" id="3.90.226.10">
    <property type="entry name" value="2-enoyl-CoA Hydratase, Chain A, domain 1"/>
    <property type="match status" value="1"/>
</dbReference>
<geneLocation type="plasmid" evidence="6"/>
<keyword evidence="5" id="KW-0614">Plasmid</keyword>
<dbReference type="Pfam" id="PF00378">
    <property type="entry name" value="ECH_1"/>
    <property type="match status" value="1"/>
</dbReference>
<dbReference type="SUPFAM" id="SSF52096">
    <property type="entry name" value="ClpP/crotonase"/>
    <property type="match status" value="1"/>
</dbReference>
<keyword evidence="4" id="KW-0413">Isomerase</keyword>
<dbReference type="PANTHER" id="PTHR43684:SF1">
    <property type="entry name" value="ENOYL-COA DELTA ISOMERASE 2"/>
    <property type="match status" value="1"/>
</dbReference>
<dbReference type="CDD" id="cd06558">
    <property type="entry name" value="crotonase-like"/>
    <property type="match status" value="1"/>
</dbReference>
<keyword evidence="6" id="KW-1185">Reference proteome</keyword>
<sequence>MSQVRAVRTITISRPEKKNALTRVIYDDLAAAIRSADDDRSVRVICITGAQGAFTSGNDVTDFEANPPTVGGEIGPGALFAALRHVEKPVVAAVNGIAVGIGTTLLLHCDLVYAAASARFKLPFVGLGLVPEGGSTGLLPRLLGMRRASELLFFGDWIDAQKALSWGLVNDIFEDAELLAAVQSRADRLACQPGRLLRLTKRLMKQSPVSLDQRIDEELELVAQNIPQPEAQEALLALRQKRAPDFEQFEA</sequence>
<dbReference type="GO" id="GO:0004165">
    <property type="term" value="F:delta(3)-delta(2)-enoyl-CoA isomerase activity"/>
    <property type="evidence" value="ECO:0007669"/>
    <property type="project" value="UniProtKB-ARBA"/>
</dbReference>
<protein>
    <recommendedName>
        <fullName evidence="7">Enoyl-CoA hydratase</fullName>
    </recommendedName>
</protein>
<evidence type="ECO:0000313" key="6">
    <source>
        <dbReference type="Proteomes" id="UP000094256"/>
    </source>
</evidence>
<name>A0A1B3ZIG3_9SPHN</name>
<keyword evidence="3" id="KW-0576">Peroxisome</keyword>